<dbReference type="InterPro" id="IPR050740">
    <property type="entry name" value="Aldehyde_DH_Superfamily"/>
</dbReference>
<accession>A0A1G5J1Z0</accession>
<evidence type="ECO:0000259" key="5">
    <source>
        <dbReference type="Pfam" id="PF00171"/>
    </source>
</evidence>
<dbReference type="InterPro" id="IPR016163">
    <property type="entry name" value="Ald_DH_C"/>
</dbReference>
<protein>
    <recommendedName>
        <fullName evidence="3">Aldehyde dehydrogenase</fullName>
    </recommendedName>
</protein>
<evidence type="ECO:0000256" key="3">
    <source>
        <dbReference type="PIRNR" id="PIRNR036492"/>
    </source>
</evidence>
<dbReference type="GO" id="GO:0004777">
    <property type="term" value="F:succinate-semialdehyde dehydrogenase (NAD+) activity"/>
    <property type="evidence" value="ECO:0007669"/>
    <property type="project" value="TreeGrafter"/>
</dbReference>
<name>A0A1G5J1Z0_9FIRM</name>
<dbReference type="OrthoDB" id="9762913at2"/>
<comment type="similarity">
    <text evidence="1 3">Belongs to the aldehyde dehydrogenase family.</text>
</comment>
<dbReference type="CDD" id="cd07103">
    <property type="entry name" value="ALDH_F5_SSADH_GabD"/>
    <property type="match status" value="1"/>
</dbReference>
<feature type="active site" evidence="4">
    <location>
        <position position="282"/>
    </location>
</feature>
<dbReference type="RefSeq" id="WP_091544189.1">
    <property type="nucleotide sequence ID" value="NZ_FMUS01000017.1"/>
</dbReference>
<keyword evidence="7" id="KW-1185">Reference proteome</keyword>
<evidence type="ECO:0000313" key="7">
    <source>
        <dbReference type="Proteomes" id="UP000198636"/>
    </source>
</evidence>
<dbReference type="PIRSF" id="PIRSF036492">
    <property type="entry name" value="ALDH"/>
    <property type="match status" value="1"/>
</dbReference>
<evidence type="ECO:0000256" key="4">
    <source>
        <dbReference type="PIRSR" id="PIRSR036492-1"/>
    </source>
</evidence>
<feature type="active site" evidence="4">
    <location>
        <position position="248"/>
    </location>
</feature>
<evidence type="ECO:0000256" key="2">
    <source>
        <dbReference type="ARBA" id="ARBA00023002"/>
    </source>
</evidence>
<dbReference type="Gene3D" id="3.40.605.10">
    <property type="entry name" value="Aldehyde Dehydrogenase, Chain A, domain 1"/>
    <property type="match status" value="1"/>
</dbReference>
<dbReference type="InterPro" id="IPR016161">
    <property type="entry name" value="Ald_DH/histidinol_DH"/>
</dbReference>
<dbReference type="PANTHER" id="PTHR43353">
    <property type="entry name" value="SUCCINATE-SEMIALDEHYDE DEHYDROGENASE, MITOCHONDRIAL"/>
    <property type="match status" value="1"/>
</dbReference>
<dbReference type="FunFam" id="3.40.605.10:FF:000005">
    <property type="entry name" value="Succinate-semialdehyde dehydrogenase I"/>
    <property type="match status" value="1"/>
</dbReference>
<dbReference type="InterPro" id="IPR015590">
    <property type="entry name" value="Aldehyde_DH_dom"/>
</dbReference>
<dbReference type="GO" id="GO:0009450">
    <property type="term" value="P:gamma-aminobutyric acid catabolic process"/>
    <property type="evidence" value="ECO:0007669"/>
    <property type="project" value="InterPro"/>
</dbReference>
<dbReference type="EMBL" id="FMUS01000017">
    <property type="protein sequence ID" value="SCY82383.1"/>
    <property type="molecule type" value="Genomic_DNA"/>
</dbReference>
<proteinExistence type="inferred from homology"/>
<evidence type="ECO:0000256" key="1">
    <source>
        <dbReference type="ARBA" id="ARBA00009986"/>
    </source>
</evidence>
<gene>
    <name evidence="6" type="ORF">SAMN03080606_02626</name>
</gene>
<feature type="domain" description="Aldehyde dehydrogenase" evidence="5">
    <location>
        <begin position="12"/>
        <end position="476"/>
    </location>
</feature>
<dbReference type="InterPro" id="IPR010102">
    <property type="entry name" value="Succ_semiAld_DH"/>
</dbReference>
<sequence>MIKYKMFIQGQWVEAEGGSTIEVNNPATGEVIGFIPKGAANEAKAAIDAAYGALEEWRTLTANKRGDLLKKLYDLMLENKEEIAKIMTLEQGKPLQEARGEVVYGAGFLEWYGEEAKRIYGETIPSWNRNKRIMVLKQPIGVVAAITPWNFPAAMITRKIAPALAAGCTVVLKPATQTPLTAVKIMELIEKAGFPKGVVNMVTGDSGEIGKTLMADKRVRKLTFTGSTEVGKYLMKQSADTMKNLSLELGGHAPFIVFNDADIEKAAKAAVASKFRNCGQTCISTNRFYVHESIKDNFIENVVGILKNLRIGNGMEDGVEIGPLIDKNSFVKVKSHIDDAVEKGAKIAFGGRVMHSGVNELGGYFIEPTLLVDVTENMIIANEETFGPVMPIITFDGDEEVISMANNSDYGLAAYFFTESISRGFKVMERLEYGIVGFNDGMPSTPQAPFGGYKESGMGREGGHHGIEGFLEVKYVSIDL</sequence>
<dbReference type="STRING" id="1120976.SAMN03080606_02626"/>
<dbReference type="FunFam" id="3.40.309.10:FF:000004">
    <property type="entry name" value="Succinate-semialdehyde dehydrogenase I"/>
    <property type="match status" value="1"/>
</dbReference>
<dbReference type="NCBIfam" id="TIGR01780">
    <property type="entry name" value="SSADH"/>
    <property type="match status" value="1"/>
</dbReference>
<dbReference type="GO" id="GO:0006081">
    <property type="term" value="P:aldehyde metabolic process"/>
    <property type="evidence" value="ECO:0007669"/>
    <property type="project" value="InterPro"/>
</dbReference>
<organism evidence="6 7">
    <name type="scientific">Alkaliphilus peptidifermentans DSM 18978</name>
    <dbReference type="NCBI Taxonomy" id="1120976"/>
    <lineage>
        <taxon>Bacteria</taxon>
        <taxon>Bacillati</taxon>
        <taxon>Bacillota</taxon>
        <taxon>Clostridia</taxon>
        <taxon>Peptostreptococcales</taxon>
        <taxon>Natronincolaceae</taxon>
        <taxon>Alkaliphilus</taxon>
    </lineage>
</organism>
<dbReference type="Proteomes" id="UP000198636">
    <property type="component" value="Unassembled WGS sequence"/>
</dbReference>
<evidence type="ECO:0000313" key="6">
    <source>
        <dbReference type="EMBL" id="SCY82383.1"/>
    </source>
</evidence>
<keyword evidence="2 3" id="KW-0560">Oxidoreductase</keyword>
<dbReference type="InterPro" id="IPR012394">
    <property type="entry name" value="Aldehyde_DH_NAD(P)"/>
</dbReference>
<dbReference type="SUPFAM" id="SSF53720">
    <property type="entry name" value="ALDH-like"/>
    <property type="match status" value="1"/>
</dbReference>
<dbReference type="Pfam" id="PF00171">
    <property type="entry name" value="Aldedh"/>
    <property type="match status" value="1"/>
</dbReference>
<dbReference type="InterPro" id="IPR016162">
    <property type="entry name" value="Ald_DH_N"/>
</dbReference>
<reference evidence="6 7" key="1">
    <citation type="submission" date="2016-10" db="EMBL/GenBank/DDBJ databases">
        <authorList>
            <person name="de Groot N.N."/>
        </authorList>
    </citation>
    <scope>NUCLEOTIDE SEQUENCE [LARGE SCALE GENOMIC DNA]</scope>
    <source>
        <strain evidence="6 7">DSM 18978</strain>
    </source>
</reference>
<dbReference type="AlphaFoldDB" id="A0A1G5J1Z0"/>
<dbReference type="Gene3D" id="3.40.309.10">
    <property type="entry name" value="Aldehyde Dehydrogenase, Chain A, domain 2"/>
    <property type="match status" value="1"/>
</dbReference>
<dbReference type="PANTHER" id="PTHR43353:SF5">
    <property type="entry name" value="SUCCINATE-SEMIALDEHYDE DEHYDROGENASE, MITOCHONDRIAL"/>
    <property type="match status" value="1"/>
</dbReference>